<keyword evidence="10" id="KW-1185">Reference proteome</keyword>
<dbReference type="OMA" id="KFFVFPC"/>
<evidence type="ECO:0000256" key="6">
    <source>
        <dbReference type="SAM" id="Coils"/>
    </source>
</evidence>
<comment type="subcellular location">
    <subcellularLocation>
        <location evidence="5">Endomembrane system</location>
        <topology evidence="5">Peripheral membrane protein</topology>
        <orientation evidence="5">Cytoplasmic side</orientation>
    </subcellularLocation>
</comment>
<dbReference type="GO" id="GO:0005768">
    <property type="term" value="C:endosome"/>
    <property type="evidence" value="ECO:0007669"/>
    <property type="project" value="TreeGrafter"/>
</dbReference>
<evidence type="ECO:0000313" key="10">
    <source>
        <dbReference type="Proteomes" id="UP000054408"/>
    </source>
</evidence>
<evidence type="ECO:0000259" key="8">
    <source>
        <dbReference type="Pfam" id="PF26148"/>
    </source>
</evidence>
<evidence type="ECO:0000256" key="3">
    <source>
        <dbReference type="ARBA" id="ARBA00022833"/>
    </source>
</evidence>
<dbReference type="PANTHER" id="PTHR23323:SF26">
    <property type="entry name" value="VACUOLAR PROTEIN SORTING-ASSOCIATED PROTEIN 18 HOMOLOG"/>
    <property type="match status" value="1"/>
</dbReference>
<protein>
    <submittedName>
        <fullName evidence="9">Vacuolar protein sorting protein DigA</fullName>
    </submittedName>
</protein>
<dbReference type="AlphaFoldDB" id="A0A0L0D8W9"/>
<dbReference type="GO" id="GO:0008270">
    <property type="term" value="F:zinc ion binding"/>
    <property type="evidence" value="ECO:0007669"/>
    <property type="project" value="UniProtKB-KW"/>
</dbReference>
<evidence type="ECO:0000256" key="2">
    <source>
        <dbReference type="ARBA" id="ARBA00022771"/>
    </source>
</evidence>
<dbReference type="GO" id="GO:0007033">
    <property type="term" value="P:vacuole organization"/>
    <property type="evidence" value="ECO:0007669"/>
    <property type="project" value="TreeGrafter"/>
</dbReference>
<gene>
    <name evidence="9" type="ORF">AMSG_04965</name>
</gene>
<dbReference type="OrthoDB" id="1845386at2759"/>
<keyword evidence="4" id="KW-0472">Membrane</keyword>
<evidence type="ECO:0000256" key="4">
    <source>
        <dbReference type="ARBA" id="ARBA00023136"/>
    </source>
</evidence>
<dbReference type="Pfam" id="PF05131">
    <property type="entry name" value="Pep3_Vps18"/>
    <property type="match status" value="1"/>
</dbReference>
<keyword evidence="6" id="KW-0175">Coiled coil</keyword>
<proteinExistence type="predicted"/>
<dbReference type="EMBL" id="GL349451">
    <property type="protein sequence ID" value="KNC48521.1"/>
    <property type="molecule type" value="Genomic_DNA"/>
</dbReference>
<accession>A0A0L0D8W9</accession>
<organism evidence="9 10">
    <name type="scientific">Thecamonas trahens ATCC 50062</name>
    <dbReference type="NCBI Taxonomy" id="461836"/>
    <lineage>
        <taxon>Eukaryota</taxon>
        <taxon>Apusozoa</taxon>
        <taxon>Apusomonadida</taxon>
        <taxon>Apusomonadidae</taxon>
        <taxon>Thecamonas</taxon>
    </lineage>
</organism>
<dbReference type="InterPro" id="IPR058919">
    <property type="entry name" value="Pep3/Vps18_RING_C"/>
</dbReference>
<name>A0A0L0D8W9_THETB</name>
<dbReference type="Proteomes" id="UP000054408">
    <property type="component" value="Unassembled WGS sequence"/>
</dbReference>
<evidence type="ECO:0000259" key="7">
    <source>
        <dbReference type="Pfam" id="PF05131"/>
    </source>
</evidence>
<feature type="domain" description="Pep3/Vps18 RING C-terminal" evidence="8">
    <location>
        <begin position="792"/>
        <end position="891"/>
    </location>
</feature>
<evidence type="ECO:0000256" key="1">
    <source>
        <dbReference type="ARBA" id="ARBA00022723"/>
    </source>
</evidence>
<dbReference type="GeneID" id="25564477"/>
<dbReference type="STRING" id="461836.A0A0L0D8W9"/>
<feature type="domain" description="Pep3/Vps18 beta-propeller" evidence="7">
    <location>
        <begin position="17"/>
        <end position="326"/>
    </location>
</feature>
<dbReference type="InterPro" id="IPR007810">
    <property type="entry name" value="Pep3/Vps18_beta-prop"/>
</dbReference>
<dbReference type="GO" id="GO:0006904">
    <property type="term" value="P:vesicle docking involved in exocytosis"/>
    <property type="evidence" value="ECO:0007669"/>
    <property type="project" value="TreeGrafter"/>
</dbReference>
<dbReference type="GO" id="GO:0030897">
    <property type="term" value="C:HOPS complex"/>
    <property type="evidence" value="ECO:0007669"/>
    <property type="project" value="TreeGrafter"/>
</dbReference>
<dbReference type="GO" id="GO:0007032">
    <property type="term" value="P:endosome organization"/>
    <property type="evidence" value="ECO:0007669"/>
    <property type="project" value="TreeGrafter"/>
</dbReference>
<evidence type="ECO:0000313" key="9">
    <source>
        <dbReference type="EMBL" id="KNC48521.1"/>
    </source>
</evidence>
<feature type="coiled-coil region" evidence="6">
    <location>
        <begin position="712"/>
        <end position="778"/>
    </location>
</feature>
<dbReference type="Pfam" id="PF26148">
    <property type="entry name" value="VPS18_RING_C"/>
    <property type="match status" value="1"/>
</dbReference>
<keyword evidence="3" id="KW-0862">Zinc</keyword>
<evidence type="ECO:0000256" key="5">
    <source>
        <dbReference type="ARBA" id="ARBA00029433"/>
    </source>
</evidence>
<dbReference type="RefSeq" id="XP_013758629.1">
    <property type="nucleotide sequence ID" value="XM_013903175.1"/>
</dbReference>
<dbReference type="eggNOG" id="KOG2034">
    <property type="taxonomic scope" value="Eukaryota"/>
</dbReference>
<dbReference type="PANTHER" id="PTHR23323">
    <property type="entry name" value="VACUOLAR PROTEIN SORTING-ASSOCIATED PROTEIN"/>
    <property type="match status" value="1"/>
</dbReference>
<keyword evidence="2" id="KW-0863">Zinc-finger</keyword>
<dbReference type="GO" id="GO:0030674">
    <property type="term" value="F:protein-macromolecule adaptor activity"/>
    <property type="evidence" value="ECO:0007669"/>
    <property type="project" value="TreeGrafter"/>
</dbReference>
<sequence length="908" mass="98352">MMVSPIFSLSSQYRPQDLTALATDAAFVLLGLKSGKVQRLDVNNPAEIETIPVVKPKSLSDTITAVFLSPTSAHSLIAIGNGDVYYLARSWTKPVKLRSLRNLSLAKVAWNPGENTDATGEFLLASSTGDMYTISISHVKAGKVEESATAIYSVRAEVTGLHLERLPSGALFVLVSDPMRLFNFLGRPGETLTELPGDTSTLAVYRGPYESASSSFAWATSLGVYHGGLSFANSSDNVLTSPSLLEYGRGSLLVEKDIHVPIAITITEFHFVLIFDHCWQAISRLSEEVVEEELFHSGSGRVLGVATDASTSSHWVYASLDVFGLNIDDESRHVWRLYLDKGLYESALEYAREDAQRDEVLLEQGKHFMANGLPELAAAAFARVSGAAFEQLALQFEADPQALSTLVRVRLRETPSSDASQRTVLASWLLELLLARLDDAGDADAATEFAAFLDGYASVVDPKTTYDIIASHGRQPELLAFAEAIGDYEKIVVHHCEASDYSAALQVIIRRTRLAPEQGIALLLKSASALASRISGPLVDAFVSLLPYIDSVDALIPALTRCAPSDALRFIFHTTTVEPPIDSRALSDLALHLLCASGDETSLIRYLSSGVEYNVPLALRLTQHHELARASVVILTSIGQFADAVSAALAAGDLEVARDVATDMDLVMGATDDVDVDAKPTLRVWLEIAKHVLAPAHILADADRSTLDPEYLAKLENAARQAVDDAVQLLETSILRIEDLGELRSVICSSLEAYDGEIAQLERDMTDATAAAEEIRTKVTDSRHRFTYVRASSSCAHCHLPLATADRYAFGCSHVFHAHCMVSVALTTASPSLRSHVRELERAVDAARAALIAPSATANDAAAIEAAYEAARDDYDSIVARECLLCGEHMIDTIDRPFDLAAQAEWRL</sequence>
<reference evidence="9 10" key="1">
    <citation type="submission" date="2010-05" db="EMBL/GenBank/DDBJ databases">
        <title>The Genome Sequence of Thecamonas trahens ATCC 50062.</title>
        <authorList>
            <consortium name="The Broad Institute Genome Sequencing Platform"/>
            <person name="Russ C."/>
            <person name="Cuomo C."/>
            <person name="Shea T."/>
            <person name="Young S.K."/>
            <person name="Zeng Q."/>
            <person name="Koehrsen M."/>
            <person name="Haas B."/>
            <person name="Borodovsky M."/>
            <person name="Guigo R."/>
            <person name="Alvarado L."/>
            <person name="Berlin A."/>
            <person name="Bochicchio J."/>
            <person name="Borenstein D."/>
            <person name="Chapman S."/>
            <person name="Chen Z."/>
            <person name="Freedman E."/>
            <person name="Gellesch M."/>
            <person name="Goldberg J."/>
            <person name="Griggs A."/>
            <person name="Gujja S."/>
            <person name="Heilman E."/>
            <person name="Heiman D."/>
            <person name="Hepburn T."/>
            <person name="Howarth C."/>
            <person name="Jen D."/>
            <person name="Larson L."/>
            <person name="Mehta T."/>
            <person name="Park D."/>
            <person name="Pearson M."/>
            <person name="Roberts A."/>
            <person name="Saif S."/>
            <person name="Shenoy N."/>
            <person name="Sisk P."/>
            <person name="Stolte C."/>
            <person name="Sykes S."/>
            <person name="Thomson T."/>
            <person name="Walk T."/>
            <person name="White J."/>
            <person name="Yandava C."/>
            <person name="Burger G."/>
            <person name="Gray M.W."/>
            <person name="Holland P.W.H."/>
            <person name="King N."/>
            <person name="Lang F.B.F."/>
            <person name="Roger A.J."/>
            <person name="Ruiz-Trillo I."/>
            <person name="Lander E."/>
            <person name="Nusbaum C."/>
        </authorList>
    </citation>
    <scope>NUCLEOTIDE SEQUENCE [LARGE SCALE GENOMIC DNA]</scope>
    <source>
        <strain evidence="9 10">ATCC 50062</strain>
    </source>
</reference>
<dbReference type="GO" id="GO:0048284">
    <property type="term" value="P:organelle fusion"/>
    <property type="evidence" value="ECO:0007669"/>
    <property type="project" value="TreeGrafter"/>
</dbReference>
<keyword evidence="1" id="KW-0479">Metal-binding</keyword>